<name>W7TK78_9STRA</name>
<feature type="transmembrane region" description="Helical" evidence="1">
    <location>
        <begin position="179"/>
        <end position="201"/>
    </location>
</feature>
<dbReference type="AlphaFoldDB" id="W7TK78"/>
<sequence length="283" mass="31222">MLVAPVAVAFPPAPYKRCAPSLPPTSLSEHRRPLSSAHSGFHPCKVIVSSSRNITFYDRRDKSFPLCLARAEARFALKEETLQSAVLTMRAREQAVTFHSFVSALLAGFSNRVLLPSVKGKDGLGAGKTTNHSLACAVLLSNHLAKDIEESLPATHVSRHPPSSLWSGGWPWVPKSSPAVFPVLLLSLLLQASLLLLVLSLTESLQCVKPKGLADTLLSSDRRRLPSRRLVLRKRISRVATFMSLTVKFSEMFRTFFRTLNCAVFGTSLFLGHPSECYRLRKC</sequence>
<evidence type="ECO:0000313" key="2">
    <source>
        <dbReference type="EMBL" id="EWM20826.1"/>
    </source>
</evidence>
<protein>
    <submittedName>
        <fullName evidence="2">Uncharacterized protein</fullName>
    </submittedName>
</protein>
<gene>
    <name evidence="2" type="ORF">Naga_100314g4</name>
</gene>
<organism evidence="2 3">
    <name type="scientific">Nannochloropsis gaditana</name>
    <dbReference type="NCBI Taxonomy" id="72520"/>
    <lineage>
        <taxon>Eukaryota</taxon>
        <taxon>Sar</taxon>
        <taxon>Stramenopiles</taxon>
        <taxon>Ochrophyta</taxon>
        <taxon>Eustigmatophyceae</taxon>
        <taxon>Eustigmatales</taxon>
        <taxon>Monodopsidaceae</taxon>
        <taxon>Nannochloropsis</taxon>
    </lineage>
</organism>
<proteinExistence type="predicted"/>
<keyword evidence="1" id="KW-0472">Membrane</keyword>
<evidence type="ECO:0000313" key="3">
    <source>
        <dbReference type="Proteomes" id="UP000019335"/>
    </source>
</evidence>
<reference evidence="2 3" key="1">
    <citation type="journal article" date="2014" name="Mol. Plant">
        <title>Chromosome Scale Genome Assembly and Transcriptome Profiling of Nannochloropsis gaditana in Nitrogen Depletion.</title>
        <authorList>
            <person name="Corteggiani Carpinelli E."/>
            <person name="Telatin A."/>
            <person name="Vitulo N."/>
            <person name="Forcato C."/>
            <person name="D'Angelo M."/>
            <person name="Schiavon R."/>
            <person name="Vezzi A."/>
            <person name="Giacometti G.M."/>
            <person name="Morosinotto T."/>
            <person name="Valle G."/>
        </authorList>
    </citation>
    <scope>NUCLEOTIDE SEQUENCE [LARGE SCALE GENOMIC DNA]</scope>
    <source>
        <strain evidence="2 3">B-31</strain>
    </source>
</reference>
<keyword evidence="1" id="KW-1133">Transmembrane helix</keyword>
<dbReference type="Proteomes" id="UP000019335">
    <property type="component" value="Unassembled WGS sequence"/>
</dbReference>
<evidence type="ECO:0000256" key="1">
    <source>
        <dbReference type="SAM" id="Phobius"/>
    </source>
</evidence>
<dbReference type="EMBL" id="AZIL01002773">
    <property type="protein sequence ID" value="EWM20826.1"/>
    <property type="molecule type" value="Genomic_DNA"/>
</dbReference>
<keyword evidence="3" id="KW-1185">Reference proteome</keyword>
<accession>W7TK78</accession>
<comment type="caution">
    <text evidence="2">The sequence shown here is derived from an EMBL/GenBank/DDBJ whole genome shotgun (WGS) entry which is preliminary data.</text>
</comment>
<keyword evidence="1" id="KW-0812">Transmembrane</keyword>